<organism evidence="1 2">
    <name type="scientific">Sinorhizobium meliloti (strain SM11)</name>
    <dbReference type="NCBI Taxonomy" id="707241"/>
    <lineage>
        <taxon>Bacteria</taxon>
        <taxon>Pseudomonadati</taxon>
        <taxon>Pseudomonadota</taxon>
        <taxon>Alphaproteobacteria</taxon>
        <taxon>Hyphomicrobiales</taxon>
        <taxon>Rhizobiaceae</taxon>
        <taxon>Sinorhizobium/Ensifer group</taxon>
        <taxon>Sinorhizobium</taxon>
    </lineage>
</organism>
<dbReference type="KEGG" id="smx:SM11_pC0258"/>
<dbReference type="Proteomes" id="UP000009045">
    <property type="component" value="Plasmid pSmeSM11c"/>
</dbReference>
<dbReference type="HOGENOM" id="CLU_199077_1_0_5"/>
<evidence type="ECO:0000313" key="2">
    <source>
        <dbReference type="Proteomes" id="UP000009045"/>
    </source>
</evidence>
<name>F7XC40_SINMM</name>
<keyword evidence="1" id="KW-0614">Plasmid</keyword>
<geneLocation type="plasmid" evidence="1 2">
    <name>pSmeSM11c</name>
</geneLocation>
<dbReference type="AlphaFoldDB" id="F7XC40"/>
<gene>
    <name evidence="1" type="ordered locus">SM11_pC0258</name>
</gene>
<reference evidence="1 2" key="1">
    <citation type="journal article" date="2011" name="J. Biotechnol.">
        <title>The complete genome sequence of the dominant Sinorhizobium meliloti field isolate SM11 extends the S. meliloti pan-genome.</title>
        <authorList>
            <person name="Schneiker-Bekel S."/>
            <person name="Wibberg D."/>
            <person name="Bekel T."/>
            <person name="Blom J."/>
            <person name="Linke B."/>
            <person name="Neuweger H."/>
            <person name="Stiens M."/>
            <person name="Vorholter F.J."/>
            <person name="Weidner S."/>
            <person name="Goesmann A."/>
            <person name="Puhler A."/>
            <person name="Schluter A."/>
        </authorList>
    </citation>
    <scope>NUCLEOTIDE SEQUENCE [LARGE SCALE GENOMIC DNA]</scope>
    <source>
        <strain evidence="1 2">SM11</strain>
        <plasmid evidence="2">pSmeSM11c</plasmid>
    </source>
</reference>
<protein>
    <submittedName>
        <fullName evidence="1">Uncharacterized protein</fullName>
    </submittedName>
</protein>
<dbReference type="EMBL" id="CP001831">
    <property type="protein sequence ID" value="AEH81331.1"/>
    <property type="molecule type" value="Genomic_DNA"/>
</dbReference>
<dbReference type="PATRIC" id="fig|707241.3.peg.4250"/>
<evidence type="ECO:0000313" key="1">
    <source>
        <dbReference type="EMBL" id="AEH81331.1"/>
    </source>
</evidence>
<accession>F7XC40</accession>
<sequence length="54" mass="6034">MTTYEHIEELRAELAASIDAGERQQIAAELERAVAQRQQEEAAFDALISVEPPH</sequence>
<proteinExistence type="predicted"/>
<dbReference type="RefSeq" id="WP_013845323.1">
    <property type="nucleotide sequence ID" value="NC_017327.1"/>
</dbReference>